<dbReference type="PANTHER" id="PTHR46141">
    <property type="entry name" value="SODIUM LEAK CHANNEL NON-SELECTIVE PROTEIN"/>
    <property type="match status" value="1"/>
</dbReference>
<evidence type="ECO:0000256" key="1">
    <source>
        <dbReference type="SAM" id="Phobius"/>
    </source>
</evidence>
<dbReference type="Proteomes" id="UP000054047">
    <property type="component" value="Unassembled WGS sequence"/>
</dbReference>
<keyword evidence="3" id="KW-1185">Reference proteome</keyword>
<protein>
    <submittedName>
        <fullName evidence="2">Uncharacterized protein</fullName>
    </submittedName>
</protein>
<gene>
    <name evidence="2" type="ORF">ANCDUO_01764</name>
</gene>
<keyword evidence="1" id="KW-1133">Transmembrane helix</keyword>
<feature type="transmembrane region" description="Helical" evidence="1">
    <location>
        <begin position="133"/>
        <end position="152"/>
    </location>
</feature>
<sequence>MTECGNEFPVVKNCFEVNTSLLGLSLKTSAIMDVYLSSVGDARFQECDIESTAGEPPAITFRLPGDEALIRPKSQQMFQIAPLSKSMSRVEWKCEAPGSGRVTFWKPAFCALKTHHIRANSSYIHNRWAQFDLFMFLSHWMSWLLHFYQLLLINFSDWFGVIRSVRPFIIIRLIRLVIKFKLPKARIEQLLKFVFVVEISAYSAL</sequence>
<dbReference type="EMBL" id="KN726529">
    <property type="protein sequence ID" value="KIH67901.1"/>
    <property type="molecule type" value="Genomic_DNA"/>
</dbReference>
<dbReference type="GO" id="GO:0032230">
    <property type="term" value="P:positive regulation of synaptic transmission, GABAergic"/>
    <property type="evidence" value="ECO:0007669"/>
    <property type="project" value="TreeGrafter"/>
</dbReference>
<dbReference type="GO" id="GO:0005886">
    <property type="term" value="C:plasma membrane"/>
    <property type="evidence" value="ECO:0007669"/>
    <property type="project" value="TreeGrafter"/>
</dbReference>
<dbReference type="GO" id="GO:0032224">
    <property type="term" value="P:positive regulation of synaptic transmission, cholinergic"/>
    <property type="evidence" value="ECO:0007669"/>
    <property type="project" value="TreeGrafter"/>
</dbReference>
<dbReference type="OrthoDB" id="10069766at2759"/>
<evidence type="ECO:0000313" key="2">
    <source>
        <dbReference type="EMBL" id="KIH67901.1"/>
    </source>
</evidence>
<name>A0A0C2HED9_9BILA</name>
<dbReference type="AlphaFoldDB" id="A0A0C2HED9"/>
<keyword evidence="1" id="KW-0472">Membrane</keyword>
<dbReference type="InterPro" id="IPR028823">
    <property type="entry name" value="NALCN"/>
</dbReference>
<reference evidence="2 3" key="1">
    <citation type="submission" date="2013-12" db="EMBL/GenBank/DDBJ databases">
        <title>Draft genome of the parsitic nematode Ancylostoma duodenale.</title>
        <authorList>
            <person name="Mitreva M."/>
        </authorList>
    </citation>
    <scope>NUCLEOTIDE SEQUENCE [LARGE SCALE GENOMIC DNA]</scope>
    <source>
        <strain evidence="2 3">Zhejiang</strain>
    </source>
</reference>
<accession>A0A0C2HED9</accession>
<dbReference type="PANTHER" id="PTHR46141:SF2">
    <property type="entry name" value="ION TRANSPORT DOMAIN-CONTAINING PROTEIN"/>
    <property type="match status" value="1"/>
</dbReference>
<dbReference type="GO" id="GO:0005261">
    <property type="term" value="F:monoatomic cation channel activity"/>
    <property type="evidence" value="ECO:0007669"/>
    <property type="project" value="InterPro"/>
</dbReference>
<organism evidence="2 3">
    <name type="scientific">Ancylostoma duodenale</name>
    <dbReference type="NCBI Taxonomy" id="51022"/>
    <lineage>
        <taxon>Eukaryota</taxon>
        <taxon>Metazoa</taxon>
        <taxon>Ecdysozoa</taxon>
        <taxon>Nematoda</taxon>
        <taxon>Chromadorea</taxon>
        <taxon>Rhabditida</taxon>
        <taxon>Rhabditina</taxon>
        <taxon>Rhabditomorpha</taxon>
        <taxon>Strongyloidea</taxon>
        <taxon>Ancylostomatidae</taxon>
        <taxon>Ancylostomatinae</taxon>
        <taxon>Ancylostoma</taxon>
    </lineage>
</organism>
<keyword evidence="1" id="KW-0812">Transmembrane</keyword>
<proteinExistence type="predicted"/>
<evidence type="ECO:0000313" key="3">
    <source>
        <dbReference type="Proteomes" id="UP000054047"/>
    </source>
</evidence>